<accession>A0A5Q0QEF8</accession>
<dbReference type="Pfam" id="PF07291">
    <property type="entry name" value="MauE"/>
    <property type="match status" value="1"/>
</dbReference>
<feature type="domain" description="Methylamine utilisation protein MauE" evidence="6">
    <location>
        <begin position="4"/>
        <end position="131"/>
    </location>
</feature>
<dbReference type="EMBL" id="CP045652">
    <property type="protein sequence ID" value="QGA27933.1"/>
    <property type="molecule type" value="Genomic_DNA"/>
</dbReference>
<dbReference type="AlphaFoldDB" id="A0A5Q0QEF8"/>
<keyword evidence="4 5" id="KW-0472">Membrane</keyword>
<evidence type="ECO:0000313" key="7">
    <source>
        <dbReference type="EMBL" id="QGA27933.1"/>
    </source>
</evidence>
<keyword evidence="8" id="KW-1185">Reference proteome</keyword>
<dbReference type="GO" id="GO:0030416">
    <property type="term" value="P:methylamine metabolic process"/>
    <property type="evidence" value="ECO:0007669"/>
    <property type="project" value="InterPro"/>
</dbReference>
<evidence type="ECO:0000256" key="2">
    <source>
        <dbReference type="ARBA" id="ARBA00022692"/>
    </source>
</evidence>
<evidence type="ECO:0000256" key="1">
    <source>
        <dbReference type="ARBA" id="ARBA00004141"/>
    </source>
</evidence>
<evidence type="ECO:0000256" key="5">
    <source>
        <dbReference type="SAM" id="Phobius"/>
    </source>
</evidence>
<feature type="transmembrane region" description="Helical" evidence="5">
    <location>
        <begin position="45"/>
        <end position="66"/>
    </location>
</feature>
<keyword evidence="2 5" id="KW-0812">Transmembrane</keyword>
<dbReference type="Proteomes" id="UP000326921">
    <property type="component" value="Chromosome"/>
</dbReference>
<evidence type="ECO:0000256" key="4">
    <source>
        <dbReference type="ARBA" id="ARBA00023136"/>
    </source>
</evidence>
<organism evidence="7 8">
    <name type="scientific">Sphingobacterium zhuxiongii</name>
    <dbReference type="NCBI Taxonomy" id="2662364"/>
    <lineage>
        <taxon>Bacteria</taxon>
        <taxon>Pseudomonadati</taxon>
        <taxon>Bacteroidota</taxon>
        <taxon>Sphingobacteriia</taxon>
        <taxon>Sphingobacteriales</taxon>
        <taxon>Sphingobacteriaceae</taxon>
        <taxon>Sphingobacterium</taxon>
    </lineage>
</organism>
<comment type="subcellular location">
    <subcellularLocation>
        <location evidence="1">Membrane</location>
        <topology evidence="1">Multi-pass membrane protein</topology>
    </subcellularLocation>
</comment>
<evidence type="ECO:0000313" key="8">
    <source>
        <dbReference type="Proteomes" id="UP000326921"/>
    </source>
</evidence>
<feature type="transmembrane region" description="Helical" evidence="5">
    <location>
        <begin position="73"/>
        <end position="96"/>
    </location>
</feature>
<dbReference type="InterPro" id="IPR009908">
    <property type="entry name" value="Methylamine_util_MauE"/>
</dbReference>
<dbReference type="GO" id="GO:0016020">
    <property type="term" value="C:membrane"/>
    <property type="evidence" value="ECO:0007669"/>
    <property type="project" value="UniProtKB-SubCell"/>
</dbReference>
<gene>
    <name evidence="7" type="ORF">GFH32_17070</name>
</gene>
<protein>
    <recommendedName>
        <fullName evidence="6">Methylamine utilisation protein MauE domain-containing protein</fullName>
    </recommendedName>
</protein>
<evidence type="ECO:0000259" key="6">
    <source>
        <dbReference type="Pfam" id="PF07291"/>
    </source>
</evidence>
<name>A0A5Q0QEF8_9SPHI</name>
<keyword evidence="3 5" id="KW-1133">Transmembrane helix</keyword>
<proteinExistence type="predicted"/>
<sequence length="186" mass="21019">MKKEKFTAILSGTIALMLFYAASTKLFNYQQAQASMQKQIFSRSIADLLTWLIPSIEFIISMLLIYTRTRIVGLWASISLLAVFTGYLLLAMSRIFGYRPCSCGGIIQQLSYGEHLVFNLVFLFLSLIALYLKKKQTQEPRTLNLLPMKKLQELGPLLLAIETTITKVIRVQESSELKSEANASLI</sequence>
<evidence type="ECO:0000256" key="3">
    <source>
        <dbReference type="ARBA" id="ARBA00022989"/>
    </source>
</evidence>
<reference evidence="7 8" key="1">
    <citation type="submission" date="2019-10" db="EMBL/GenBank/DDBJ databases">
        <authorList>
            <person name="Dong K."/>
        </authorList>
    </citation>
    <scope>NUCLEOTIDE SEQUENCE [LARGE SCALE GENOMIC DNA]</scope>
    <source>
        <strain evidence="8">dk4302</strain>
    </source>
</reference>
<dbReference type="KEGG" id="sphe:GFH32_17070"/>
<dbReference type="RefSeq" id="WP_153512760.1">
    <property type="nucleotide sequence ID" value="NZ_CP045652.1"/>
</dbReference>
<feature type="transmembrane region" description="Helical" evidence="5">
    <location>
        <begin position="116"/>
        <end position="132"/>
    </location>
</feature>